<dbReference type="EMBL" id="CP015136">
    <property type="protein sequence ID" value="AMY10109.1"/>
    <property type="molecule type" value="Genomic_DNA"/>
</dbReference>
<keyword evidence="2" id="KW-1185">Reference proteome</keyword>
<sequence>MSLLQPDAAASIGGAARRLHLYVVKSVTEVAAATRQAPRATGTSSRPGERVLLDEWREAHWTLRLRLREVAQEGQHGDLEPLYDAARRADNLLTEFYQLRAEHLARRLRAALIAGVPAAETHSPDRELVDDEEHVLLWHFRALAAEDRASLLRLASRLGDSRTLPRRSASPLVPAT</sequence>
<dbReference type="RefSeq" id="WP_157899291.1">
    <property type="nucleotide sequence ID" value="NZ_CP015136.1"/>
</dbReference>
<name>A0A143PQM6_LUTPR</name>
<evidence type="ECO:0000313" key="2">
    <source>
        <dbReference type="Proteomes" id="UP000076079"/>
    </source>
</evidence>
<dbReference type="Proteomes" id="UP000076079">
    <property type="component" value="Chromosome"/>
</dbReference>
<dbReference type="AlphaFoldDB" id="A0A143PQM6"/>
<organism evidence="1 2">
    <name type="scientific">Luteitalea pratensis</name>
    <dbReference type="NCBI Taxonomy" id="1855912"/>
    <lineage>
        <taxon>Bacteria</taxon>
        <taxon>Pseudomonadati</taxon>
        <taxon>Acidobacteriota</taxon>
        <taxon>Vicinamibacteria</taxon>
        <taxon>Vicinamibacterales</taxon>
        <taxon>Vicinamibacteraceae</taxon>
        <taxon>Luteitalea</taxon>
    </lineage>
</organism>
<protein>
    <submittedName>
        <fullName evidence="1">Uncharacterized protein</fullName>
    </submittedName>
</protein>
<dbReference type="KEGG" id="abac:LuPra_03337"/>
<reference evidence="1 2" key="1">
    <citation type="journal article" date="2016" name="Genome Announc.">
        <title>First Complete Genome Sequence of a Subdivision 6 Acidobacterium Strain.</title>
        <authorList>
            <person name="Huang S."/>
            <person name="Vieira S."/>
            <person name="Bunk B."/>
            <person name="Riedel T."/>
            <person name="Sproer C."/>
            <person name="Overmann J."/>
        </authorList>
    </citation>
    <scope>NUCLEOTIDE SEQUENCE [LARGE SCALE GENOMIC DNA]</scope>
    <source>
        <strain evidence="2">DSM 100886 HEG_-6_39</strain>
    </source>
</reference>
<gene>
    <name evidence="1" type="ORF">LuPra_03337</name>
</gene>
<evidence type="ECO:0000313" key="1">
    <source>
        <dbReference type="EMBL" id="AMY10109.1"/>
    </source>
</evidence>
<dbReference type="STRING" id="1855912.LuPra_03337"/>
<accession>A0A143PQM6</accession>
<reference evidence="2" key="2">
    <citation type="submission" date="2016-04" db="EMBL/GenBank/DDBJ databases">
        <title>First Complete Genome Sequence of a Subdivision 6 Acidobacterium.</title>
        <authorList>
            <person name="Huang S."/>
            <person name="Vieira S."/>
            <person name="Bunk B."/>
            <person name="Riedel T."/>
            <person name="Sproeer C."/>
            <person name="Overmann J."/>
        </authorList>
    </citation>
    <scope>NUCLEOTIDE SEQUENCE [LARGE SCALE GENOMIC DNA]</scope>
    <source>
        <strain evidence="2">DSM 100886 HEG_-6_39</strain>
    </source>
</reference>
<proteinExistence type="predicted"/>